<sequence>MTAYLTAIALVAQRVSAASNVHAAYIGLDVHKASISVAIAEAGRQAPEFRGEIPNEPQAIDKLVRQLSQRFDGQPLLFSYEAGPCGYGVYHQIQASGHDCEVVAPTLIPQRAGDRIKTDRRDAKMLARLSRSGELTPVWVPTPEQEAIRDLTRAREDMKAAELRARQRLNAFLLRHSKIYPGKSKWIPAHFRWLETVRFDTPVQQVVLQEYVDNVKDAQRRVAGLEKQMRAVLPNWSLAPVVEAVQAMRGVSLITAMTVLAELGDISRFDSPRQLMAYLGLVPSEHSSGGSRRQGGITKTGNGHVRRVLVEAAWSYRFPARKTRIIEQRAEKTSPTVQAIAWEAQKRLCGRYRRLAATGKAKQQVTTAVAREMAGFLWAIACEAMGKPHGSRATA</sequence>
<protein>
    <submittedName>
        <fullName evidence="3">IS110 family transposase</fullName>
    </submittedName>
</protein>
<evidence type="ECO:0000259" key="1">
    <source>
        <dbReference type="Pfam" id="PF01548"/>
    </source>
</evidence>
<dbReference type="InterPro" id="IPR002525">
    <property type="entry name" value="Transp_IS110-like_N"/>
</dbReference>
<dbReference type="EMBL" id="CP119391">
    <property type="protein sequence ID" value="WNK21186.1"/>
    <property type="molecule type" value="Genomic_DNA"/>
</dbReference>
<keyword evidence="4" id="KW-1185">Reference proteome</keyword>
<evidence type="ECO:0000259" key="2">
    <source>
        <dbReference type="Pfam" id="PF02371"/>
    </source>
</evidence>
<evidence type="ECO:0000313" key="3">
    <source>
        <dbReference type="EMBL" id="WNK21186.1"/>
    </source>
</evidence>
<dbReference type="NCBIfam" id="NF033542">
    <property type="entry name" value="transpos_IS110"/>
    <property type="match status" value="1"/>
</dbReference>
<dbReference type="Proteomes" id="UP001301869">
    <property type="component" value="Chromosome"/>
</dbReference>
<dbReference type="Pfam" id="PF01548">
    <property type="entry name" value="DEDD_Tnp_IS110"/>
    <property type="match status" value="1"/>
</dbReference>
<organism evidence="3 4">
    <name type="scientific">Halomonas piscis</name>
    <dbReference type="NCBI Taxonomy" id="3031727"/>
    <lineage>
        <taxon>Bacteria</taxon>
        <taxon>Pseudomonadati</taxon>
        <taxon>Pseudomonadota</taxon>
        <taxon>Gammaproteobacteria</taxon>
        <taxon>Oceanospirillales</taxon>
        <taxon>Halomonadaceae</taxon>
        <taxon>Halomonas</taxon>
    </lineage>
</organism>
<dbReference type="RefSeq" id="WP_311885157.1">
    <property type="nucleotide sequence ID" value="NZ_CP119391.1"/>
</dbReference>
<feature type="domain" description="Transposase IS110-like N-terminal" evidence="1">
    <location>
        <begin position="26"/>
        <end position="175"/>
    </location>
</feature>
<dbReference type="InterPro" id="IPR047650">
    <property type="entry name" value="Transpos_IS110"/>
</dbReference>
<name>A0ABY9Z3C9_9GAMM</name>
<reference evidence="3 4" key="1">
    <citation type="submission" date="2023-03" db="EMBL/GenBank/DDBJ databases">
        <title>Halomonas sp. nov., isolated from Korean tranditional fermented seafood 'Jeotgal'.</title>
        <authorList>
            <person name="Kim B."/>
            <person name="Shin N.-R."/>
        </authorList>
    </citation>
    <scope>NUCLEOTIDE SEQUENCE [LARGE SCALE GENOMIC DNA]</scope>
    <source>
        <strain evidence="3 4">SG2L-4</strain>
    </source>
</reference>
<gene>
    <name evidence="3" type="ORF">P1P91_05800</name>
</gene>
<accession>A0ABY9Z3C9</accession>
<dbReference type="PANTHER" id="PTHR33055:SF15">
    <property type="entry name" value="TRANSPOSASE-RELATED"/>
    <property type="match status" value="1"/>
</dbReference>
<dbReference type="Pfam" id="PF02371">
    <property type="entry name" value="Transposase_20"/>
    <property type="match status" value="1"/>
</dbReference>
<proteinExistence type="predicted"/>
<feature type="domain" description="Transposase IS116/IS110/IS902 C-terminal" evidence="2">
    <location>
        <begin position="244"/>
        <end position="316"/>
    </location>
</feature>
<dbReference type="PANTHER" id="PTHR33055">
    <property type="entry name" value="TRANSPOSASE FOR INSERTION SEQUENCE ELEMENT IS1111A"/>
    <property type="match status" value="1"/>
</dbReference>
<evidence type="ECO:0000313" key="4">
    <source>
        <dbReference type="Proteomes" id="UP001301869"/>
    </source>
</evidence>
<dbReference type="InterPro" id="IPR003346">
    <property type="entry name" value="Transposase_20"/>
</dbReference>